<dbReference type="InterPro" id="IPR051050">
    <property type="entry name" value="Lipid_II_flippase_MurJ/MviN"/>
</dbReference>
<evidence type="ECO:0000256" key="2">
    <source>
        <dbReference type="ARBA" id="ARBA00022475"/>
    </source>
</evidence>
<feature type="transmembrane region" description="Helical" evidence="10">
    <location>
        <begin position="376"/>
        <end position="396"/>
    </location>
</feature>
<evidence type="ECO:0000256" key="3">
    <source>
        <dbReference type="ARBA" id="ARBA00022692"/>
    </source>
</evidence>
<dbReference type="GO" id="GO:0034204">
    <property type="term" value="P:lipid translocation"/>
    <property type="evidence" value="ECO:0007669"/>
    <property type="project" value="TreeGrafter"/>
</dbReference>
<evidence type="ECO:0000256" key="8">
    <source>
        <dbReference type="ARBA" id="ARBA00060041"/>
    </source>
</evidence>
<dbReference type="GO" id="GO:0015648">
    <property type="term" value="F:lipid-linked peptidoglycan transporter activity"/>
    <property type="evidence" value="ECO:0007669"/>
    <property type="project" value="TreeGrafter"/>
</dbReference>
<keyword evidence="2" id="KW-1003">Cell membrane</keyword>
<dbReference type="GO" id="GO:0008360">
    <property type="term" value="P:regulation of cell shape"/>
    <property type="evidence" value="ECO:0007669"/>
    <property type="project" value="UniProtKB-KW"/>
</dbReference>
<feature type="transmembrane region" description="Helical" evidence="10">
    <location>
        <begin position="182"/>
        <end position="200"/>
    </location>
</feature>
<keyword evidence="5" id="KW-0573">Peptidoglycan synthesis</keyword>
<dbReference type="InterPro" id="IPR004268">
    <property type="entry name" value="MurJ"/>
</dbReference>
<dbReference type="PANTHER" id="PTHR47019">
    <property type="entry name" value="LIPID II FLIPPASE MURJ"/>
    <property type="match status" value="1"/>
</dbReference>
<keyword evidence="3 10" id="KW-0812">Transmembrane</keyword>
<evidence type="ECO:0000256" key="10">
    <source>
        <dbReference type="SAM" id="Phobius"/>
    </source>
</evidence>
<name>A0A832DIE8_9BACT</name>
<keyword evidence="6 10" id="KW-1133">Transmembrane helix</keyword>
<feature type="transmembrane region" description="Helical" evidence="10">
    <location>
        <begin position="159"/>
        <end position="176"/>
    </location>
</feature>
<reference evidence="11" key="1">
    <citation type="journal article" date="2020" name="mSystems">
        <title>Genome- and Community-Level Interaction Insights into Carbon Utilization and Element Cycling Functions of Hydrothermarchaeota in Hydrothermal Sediment.</title>
        <authorList>
            <person name="Zhou Z."/>
            <person name="Liu Y."/>
            <person name="Xu W."/>
            <person name="Pan J."/>
            <person name="Luo Z.H."/>
            <person name="Li M."/>
        </authorList>
    </citation>
    <scope>NUCLEOTIDE SEQUENCE [LARGE SCALE GENOMIC DNA]</scope>
    <source>
        <strain evidence="11">SpSt-500</strain>
    </source>
</reference>
<evidence type="ECO:0000256" key="7">
    <source>
        <dbReference type="ARBA" id="ARBA00023136"/>
    </source>
</evidence>
<feature type="transmembrane region" description="Helical" evidence="10">
    <location>
        <begin position="343"/>
        <end position="364"/>
    </location>
</feature>
<gene>
    <name evidence="11" type="ORF">ENS56_10850</name>
</gene>
<dbReference type="AlphaFoldDB" id="A0A832DIE8"/>
<evidence type="ECO:0000256" key="5">
    <source>
        <dbReference type="ARBA" id="ARBA00022984"/>
    </source>
</evidence>
<keyword evidence="4" id="KW-0133">Cell shape</keyword>
<proteinExistence type="inferred from homology"/>
<feature type="transmembrane region" description="Helical" evidence="10">
    <location>
        <begin position="44"/>
        <end position="68"/>
    </location>
</feature>
<comment type="subcellular location">
    <subcellularLocation>
        <location evidence="1">Cell membrane</location>
        <topology evidence="1">Multi-pass membrane protein</topology>
    </subcellularLocation>
</comment>
<comment type="similarity">
    <text evidence="9">Belongs to the MurJ/MviN family.</text>
</comment>
<feature type="transmembrane region" description="Helical" evidence="10">
    <location>
        <begin position="465"/>
        <end position="486"/>
    </location>
</feature>
<comment type="caution">
    <text evidence="11">The sequence shown here is derived from an EMBL/GenBank/DDBJ whole genome shotgun (WGS) entry which is preliminary data.</text>
</comment>
<evidence type="ECO:0000313" key="11">
    <source>
        <dbReference type="EMBL" id="HGT48525.1"/>
    </source>
</evidence>
<dbReference type="PANTHER" id="PTHR47019:SF1">
    <property type="entry name" value="LIPID II FLIPPASE MURJ"/>
    <property type="match status" value="1"/>
</dbReference>
<sequence>MNKASSIGTATIVLTIFGFIAKVTGFFREVLFANFFGLSRDYEFYLVASILPITLNSISLYIYQNYFIPAYSKQNQNDNEQASQFARRAFINSFIISVISLLILFVFRIQILSLYVGTQFISEKTELLFIIFSCTVPFGIISGFLTAYLQTNFNFKSPAIAGLMLNVFTIAALLIFKEKNIVIIAFAYLTGICIQTIILLKISKVWQIIFYKFQKPIKEFISQNSLIIWIILIEVIGQLYVLSDRYFLSKVDEGGIAAINYATTIFLLPISIITISITTAILPKFSQLATAKLDEELKEKLKAALTNTALTFIPLTFLFLFFGKEVIRILFERGNFNYQSTQMTYEVLFYLSLSLLFYSLYGILNKIFYVYEMVKTLFFVTILGISIKLILNFLFVDSMKQNGLVISTSFSYIFFFIISVLIIQKRLKILEIKDTFNKILFYALNGIVSLIVVKILFTLVQSESILFDLLKIFLFFLIYYINNLFLNDLYQRKLLDELIRILPISNQNQRK</sequence>
<organism evidence="11">
    <name type="scientific">Ignavibacterium album</name>
    <dbReference type="NCBI Taxonomy" id="591197"/>
    <lineage>
        <taxon>Bacteria</taxon>
        <taxon>Pseudomonadati</taxon>
        <taxon>Ignavibacteriota</taxon>
        <taxon>Ignavibacteria</taxon>
        <taxon>Ignavibacteriales</taxon>
        <taxon>Ignavibacteriaceae</taxon>
        <taxon>Ignavibacterium</taxon>
    </lineage>
</organism>
<dbReference type="GO" id="GO:0005886">
    <property type="term" value="C:plasma membrane"/>
    <property type="evidence" value="ECO:0007669"/>
    <property type="project" value="UniProtKB-SubCell"/>
</dbReference>
<dbReference type="EMBL" id="DSVI01000018">
    <property type="protein sequence ID" value="HGT48525.1"/>
    <property type="molecule type" value="Genomic_DNA"/>
</dbReference>
<feature type="transmembrane region" description="Helical" evidence="10">
    <location>
        <begin position="89"/>
        <end position="107"/>
    </location>
</feature>
<evidence type="ECO:0008006" key="12">
    <source>
        <dbReference type="Google" id="ProtNLM"/>
    </source>
</evidence>
<dbReference type="Pfam" id="PF03023">
    <property type="entry name" value="MurJ"/>
    <property type="match status" value="1"/>
</dbReference>
<evidence type="ECO:0000256" key="9">
    <source>
        <dbReference type="ARBA" id="ARBA00061532"/>
    </source>
</evidence>
<accession>A0A832DIE8</accession>
<evidence type="ECO:0000256" key="1">
    <source>
        <dbReference type="ARBA" id="ARBA00004651"/>
    </source>
</evidence>
<evidence type="ECO:0000256" key="6">
    <source>
        <dbReference type="ARBA" id="ARBA00022989"/>
    </source>
</evidence>
<comment type="function">
    <text evidence="8">Involved in peptidoglycan biosynthesis. Transports lipid-linked peptidoglycan precursors from the inner to the outer leaflet of the cytoplasmic membrane.</text>
</comment>
<protein>
    <recommendedName>
        <fullName evidence="12">Lipid II flippase MurJ</fullName>
    </recommendedName>
</protein>
<feature type="transmembrane region" description="Helical" evidence="10">
    <location>
        <begin position="261"/>
        <end position="282"/>
    </location>
</feature>
<keyword evidence="7 10" id="KW-0472">Membrane</keyword>
<dbReference type="GO" id="GO:0009252">
    <property type="term" value="P:peptidoglycan biosynthetic process"/>
    <property type="evidence" value="ECO:0007669"/>
    <property type="project" value="UniProtKB-KW"/>
</dbReference>
<feature type="transmembrane region" description="Helical" evidence="10">
    <location>
        <begin position="127"/>
        <end position="147"/>
    </location>
</feature>
<feature type="transmembrane region" description="Helical" evidence="10">
    <location>
        <begin position="303"/>
        <end position="323"/>
    </location>
</feature>
<feature type="transmembrane region" description="Helical" evidence="10">
    <location>
        <begin position="439"/>
        <end position="459"/>
    </location>
</feature>
<feature type="transmembrane region" description="Helical" evidence="10">
    <location>
        <begin position="221"/>
        <end position="241"/>
    </location>
</feature>
<feature type="transmembrane region" description="Helical" evidence="10">
    <location>
        <begin position="402"/>
        <end position="423"/>
    </location>
</feature>
<feature type="transmembrane region" description="Helical" evidence="10">
    <location>
        <begin position="7"/>
        <end position="24"/>
    </location>
</feature>
<dbReference type="PRINTS" id="PR01806">
    <property type="entry name" value="VIRFACTRMVIN"/>
</dbReference>
<evidence type="ECO:0000256" key="4">
    <source>
        <dbReference type="ARBA" id="ARBA00022960"/>
    </source>
</evidence>